<comment type="caution">
    <text evidence="1">The sequence shown here is derived from an EMBL/GenBank/DDBJ whole genome shotgun (WGS) entry which is preliminary data.</text>
</comment>
<dbReference type="Proteomes" id="UP001152888">
    <property type="component" value="Unassembled WGS sequence"/>
</dbReference>
<evidence type="ECO:0000313" key="2">
    <source>
        <dbReference type="Proteomes" id="UP001152888"/>
    </source>
</evidence>
<protein>
    <submittedName>
        <fullName evidence="1">Uncharacterized protein</fullName>
    </submittedName>
</protein>
<organism evidence="1 2">
    <name type="scientific">Acanthoscelides obtectus</name>
    <name type="common">Bean weevil</name>
    <name type="synonym">Bruchus obtectus</name>
    <dbReference type="NCBI Taxonomy" id="200917"/>
    <lineage>
        <taxon>Eukaryota</taxon>
        <taxon>Metazoa</taxon>
        <taxon>Ecdysozoa</taxon>
        <taxon>Arthropoda</taxon>
        <taxon>Hexapoda</taxon>
        <taxon>Insecta</taxon>
        <taxon>Pterygota</taxon>
        <taxon>Neoptera</taxon>
        <taxon>Endopterygota</taxon>
        <taxon>Coleoptera</taxon>
        <taxon>Polyphaga</taxon>
        <taxon>Cucujiformia</taxon>
        <taxon>Chrysomeloidea</taxon>
        <taxon>Chrysomelidae</taxon>
        <taxon>Bruchinae</taxon>
        <taxon>Bruchini</taxon>
        <taxon>Acanthoscelides</taxon>
    </lineage>
</organism>
<name>A0A9P0LRA1_ACAOB</name>
<reference evidence="1" key="1">
    <citation type="submission" date="2022-03" db="EMBL/GenBank/DDBJ databases">
        <authorList>
            <person name="Sayadi A."/>
        </authorList>
    </citation>
    <scope>NUCLEOTIDE SEQUENCE</scope>
</reference>
<gene>
    <name evidence="1" type="ORF">ACAOBT_LOCUS25468</name>
</gene>
<accession>A0A9P0LRA1</accession>
<proteinExistence type="predicted"/>
<sequence>MTKRQDIKQKPRSEIEG</sequence>
<dbReference type="AlphaFoldDB" id="A0A9P0LRA1"/>
<keyword evidence="2" id="KW-1185">Reference proteome</keyword>
<dbReference type="EMBL" id="CAKOFQ010007398">
    <property type="protein sequence ID" value="CAH2000294.1"/>
    <property type="molecule type" value="Genomic_DNA"/>
</dbReference>
<evidence type="ECO:0000313" key="1">
    <source>
        <dbReference type="EMBL" id="CAH2000294.1"/>
    </source>
</evidence>